<keyword evidence="1" id="KW-0812">Transmembrane</keyword>
<accession>A0AAD4MSN9</accession>
<feature type="transmembrane region" description="Helical" evidence="1">
    <location>
        <begin position="14"/>
        <end position="37"/>
    </location>
</feature>
<dbReference type="Proteomes" id="UP001201812">
    <property type="component" value="Unassembled WGS sequence"/>
</dbReference>
<keyword evidence="1" id="KW-1133">Transmembrane helix</keyword>
<name>A0AAD4MSN9_9BILA</name>
<feature type="transmembrane region" description="Helical" evidence="1">
    <location>
        <begin position="148"/>
        <end position="172"/>
    </location>
</feature>
<gene>
    <name evidence="2" type="ORF">DdX_16731</name>
</gene>
<reference evidence="2" key="1">
    <citation type="submission" date="2022-01" db="EMBL/GenBank/DDBJ databases">
        <title>Genome Sequence Resource for Two Populations of Ditylenchus destructor, the Migratory Endoparasitic Phytonematode.</title>
        <authorList>
            <person name="Zhang H."/>
            <person name="Lin R."/>
            <person name="Xie B."/>
        </authorList>
    </citation>
    <scope>NUCLEOTIDE SEQUENCE</scope>
    <source>
        <strain evidence="2">BazhouSP</strain>
    </source>
</reference>
<sequence length="297" mass="34121">MNTSTRQTILPRPYLHWLVFVQTLITIAFQIIAVALLSRIVFYRFAMKYKYETRNMSTLVIVYMIVHIIGSSMSLPYELYLAVFWKPAMPIIPIDNPLYDPYVLYWTGAFMVTYIMTAAVPVFFLTLDRCVALKFPIYYHNNIKSTRGKILTLAITVIVLWCLVSGIFGTVLELPLDISTVVVDMVREIALRIPGENLEHRTMHWTARTDPYGKRGNRPKKKAGSKMTYKNFASRRFVKIAGESQANVFGNIVMLPFTFDALICSMFYTRTFLRKSLHQSTKTSSLVQILKSRVVPG</sequence>
<keyword evidence="3" id="KW-1185">Reference proteome</keyword>
<feature type="transmembrane region" description="Helical" evidence="1">
    <location>
        <begin position="248"/>
        <end position="268"/>
    </location>
</feature>
<proteinExistence type="predicted"/>
<protein>
    <submittedName>
        <fullName evidence="2">Uncharacterized protein</fullName>
    </submittedName>
</protein>
<feature type="transmembrane region" description="Helical" evidence="1">
    <location>
        <begin position="103"/>
        <end position="127"/>
    </location>
</feature>
<evidence type="ECO:0000256" key="1">
    <source>
        <dbReference type="SAM" id="Phobius"/>
    </source>
</evidence>
<evidence type="ECO:0000313" key="3">
    <source>
        <dbReference type="Proteomes" id="UP001201812"/>
    </source>
</evidence>
<keyword evidence="1" id="KW-0472">Membrane</keyword>
<dbReference type="AlphaFoldDB" id="A0AAD4MSN9"/>
<comment type="caution">
    <text evidence="2">The sequence shown here is derived from an EMBL/GenBank/DDBJ whole genome shotgun (WGS) entry which is preliminary data.</text>
</comment>
<dbReference type="EMBL" id="JAKKPZ010000146">
    <property type="protein sequence ID" value="KAI1700396.1"/>
    <property type="molecule type" value="Genomic_DNA"/>
</dbReference>
<feature type="transmembrane region" description="Helical" evidence="1">
    <location>
        <begin position="58"/>
        <end position="83"/>
    </location>
</feature>
<dbReference type="Gene3D" id="1.20.1070.10">
    <property type="entry name" value="Rhodopsin 7-helix transmembrane proteins"/>
    <property type="match status" value="1"/>
</dbReference>
<evidence type="ECO:0000313" key="2">
    <source>
        <dbReference type="EMBL" id="KAI1700396.1"/>
    </source>
</evidence>
<organism evidence="2 3">
    <name type="scientific">Ditylenchus destructor</name>
    <dbReference type="NCBI Taxonomy" id="166010"/>
    <lineage>
        <taxon>Eukaryota</taxon>
        <taxon>Metazoa</taxon>
        <taxon>Ecdysozoa</taxon>
        <taxon>Nematoda</taxon>
        <taxon>Chromadorea</taxon>
        <taxon>Rhabditida</taxon>
        <taxon>Tylenchina</taxon>
        <taxon>Tylenchomorpha</taxon>
        <taxon>Sphaerularioidea</taxon>
        <taxon>Anguinidae</taxon>
        <taxon>Anguininae</taxon>
        <taxon>Ditylenchus</taxon>
    </lineage>
</organism>